<reference evidence="2 3" key="1">
    <citation type="submission" date="2023-01" db="EMBL/GenBank/DDBJ databases">
        <title>Analysis of 21 Apiospora genomes using comparative genomics revels a genus with tremendous synthesis potential of carbohydrate active enzymes and secondary metabolites.</title>
        <authorList>
            <person name="Sorensen T."/>
        </authorList>
    </citation>
    <scope>NUCLEOTIDE SEQUENCE [LARGE SCALE GENOMIC DNA]</scope>
    <source>
        <strain evidence="2 3">CBS 83171</strain>
    </source>
</reference>
<evidence type="ECO:0000313" key="3">
    <source>
        <dbReference type="Proteomes" id="UP001446871"/>
    </source>
</evidence>
<accession>A0ABR1V8P7</accession>
<name>A0ABR1V8P7_9PEZI</name>
<protein>
    <submittedName>
        <fullName evidence="2">Uncharacterized protein</fullName>
    </submittedName>
</protein>
<feature type="chain" id="PRO_5046812258" evidence="1">
    <location>
        <begin position="17"/>
        <end position="135"/>
    </location>
</feature>
<keyword evidence="1" id="KW-0732">Signal</keyword>
<gene>
    <name evidence="2" type="ORF">PG996_006682</name>
</gene>
<dbReference type="EMBL" id="JAQQWM010000004">
    <property type="protein sequence ID" value="KAK8067570.1"/>
    <property type="molecule type" value="Genomic_DNA"/>
</dbReference>
<sequence length="135" mass="14950">MEHLFFLFALVLPIGAVLIPWANPSLSAQYFCDHVAVQAGIQVDHQTKLKVCAVPKHPAQSHVFADPFQYLLEERIVLLKRHFDEHTCGGRVGRQGQGWEDDAAFGRGGKSVVVAESVLVSGHGNYEISELGRRM</sequence>
<organism evidence="2 3">
    <name type="scientific">Apiospora saccharicola</name>
    <dbReference type="NCBI Taxonomy" id="335842"/>
    <lineage>
        <taxon>Eukaryota</taxon>
        <taxon>Fungi</taxon>
        <taxon>Dikarya</taxon>
        <taxon>Ascomycota</taxon>
        <taxon>Pezizomycotina</taxon>
        <taxon>Sordariomycetes</taxon>
        <taxon>Xylariomycetidae</taxon>
        <taxon>Amphisphaeriales</taxon>
        <taxon>Apiosporaceae</taxon>
        <taxon>Apiospora</taxon>
    </lineage>
</organism>
<dbReference type="Proteomes" id="UP001446871">
    <property type="component" value="Unassembled WGS sequence"/>
</dbReference>
<evidence type="ECO:0000313" key="2">
    <source>
        <dbReference type="EMBL" id="KAK8067570.1"/>
    </source>
</evidence>
<evidence type="ECO:0000256" key="1">
    <source>
        <dbReference type="SAM" id="SignalP"/>
    </source>
</evidence>
<comment type="caution">
    <text evidence="2">The sequence shown here is derived from an EMBL/GenBank/DDBJ whole genome shotgun (WGS) entry which is preliminary data.</text>
</comment>
<feature type="signal peptide" evidence="1">
    <location>
        <begin position="1"/>
        <end position="16"/>
    </location>
</feature>
<proteinExistence type="predicted"/>
<keyword evidence="3" id="KW-1185">Reference proteome</keyword>